<dbReference type="EMBL" id="LAZR01016221">
    <property type="protein sequence ID" value="KKM05447.1"/>
    <property type="molecule type" value="Genomic_DNA"/>
</dbReference>
<protein>
    <submittedName>
        <fullName evidence="5">Uncharacterized protein</fullName>
    </submittedName>
</protein>
<reference evidence="5" key="1">
    <citation type="journal article" date="2015" name="Nature">
        <title>Complex archaea that bridge the gap between prokaryotes and eukaryotes.</title>
        <authorList>
            <person name="Spang A."/>
            <person name="Saw J.H."/>
            <person name="Jorgensen S.L."/>
            <person name="Zaremba-Niedzwiedzka K."/>
            <person name="Martijn J."/>
            <person name="Lind A.E."/>
            <person name="van Eijk R."/>
            <person name="Schleper C."/>
            <person name="Guy L."/>
            <person name="Ettema T.J."/>
        </authorList>
    </citation>
    <scope>NUCLEOTIDE SEQUENCE</scope>
</reference>
<dbReference type="InterPro" id="IPR001584">
    <property type="entry name" value="Integrase_cat-core"/>
</dbReference>
<dbReference type="PANTHER" id="PTHR35004:SF8">
    <property type="entry name" value="TRANSPOSASE RV3428C-RELATED"/>
    <property type="match status" value="1"/>
</dbReference>
<feature type="domain" description="HTH cro/C1-type" evidence="3">
    <location>
        <begin position="18"/>
        <end position="44"/>
    </location>
</feature>
<dbReference type="InterPro" id="IPR054353">
    <property type="entry name" value="IstA-like_C"/>
</dbReference>
<dbReference type="InterPro" id="IPR036397">
    <property type="entry name" value="RNaseH_sf"/>
</dbReference>
<feature type="domain" description="Integrase catalytic" evidence="4">
    <location>
        <begin position="135"/>
        <end position="310"/>
    </location>
</feature>
<organism evidence="5">
    <name type="scientific">marine sediment metagenome</name>
    <dbReference type="NCBI Taxonomy" id="412755"/>
    <lineage>
        <taxon>unclassified sequences</taxon>
        <taxon>metagenomes</taxon>
        <taxon>ecological metagenomes</taxon>
    </lineage>
</organism>
<evidence type="ECO:0000256" key="2">
    <source>
        <dbReference type="SAM" id="MobiDB-lite"/>
    </source>
</evidence>
<dbReference type="PANTHER" id="PTHR35004">
    <property type="entry name" value="TRANSPOSASE RV3428C-RELATED"/>
    <property type="match status" value="1"/>
</dbReference>
<evidence type="ECO:0000259" key="3">
    <source>
        <dbReference type="PROSITE" id="PS50943"/>
    </source>
</evidence>
<comment type="similarity">
    <text evidence="1">Belongs to the transposase IS21/IS408/IS1162 family.</text>
</comment>
<feature type="region of interest" description="Disordered" evidence="2">
    <location>
        <begin position="549"/>
        <end position="578"/>
    </location>
</feature>
<feature type="region of interest" description="Disordered" evidence="2">
    <location>
        <begin position="41"/>
        <end position="79"/>
    </location>
</feature>
<dbReference type="PROSITE" id="PS50943">
    <property type="entry name" value="HTH_CROC1"/>
    <property type="match status" value="1"/>
</dbReference>
<dbReference type="Pfam" id="PF13384">
    <property type="entry name" value="HTH_23"/>
    <property type="match status" value="1"/>
</dbReference>
<gene>
    <name evidence="5" type="ORF">LCGC14_1754040</name>
</gene>
<dbReference type="PROSITE" id="PS50994">
    <property type="entry name" value="INTEGRASE"/>
    <property type="match status" value="1"/>
</dbReference>
<dbReference type="GO" id="GO:0003676">
    <property type="term" value="F:nucleic acid binding"/>
    <property type="evidence" value="ECO:0007669"/>
    <property type="project" value="InterPro"/>
</dbReference>
<name>A0A0F9HQE4_9ZZZZ</name>
<feature type="compositionally biased region" description="Gly residues" evidence="2">
    <location>
        <begin position="549"/>
        <end position="561"/>
    </location>
</feature>
<dbReference type="Pfam" id="PF00665">
    <property type="entry name" value="rve"/>
    <property type="match status" value="1"/>
</dbReference>
<dbReference type="Gene3D" id="1.10.10.60">
    <property type="entry name" value="Homeodomain-like"/>
    <property type="match status" value="1"/>
</dbReference>
<dbReference type="Pfam" id="PF22483">
    <property type="entry name" value="Mu-transpos_C_2"/>
    <property type="match status" value="1"/>
</dbReference>
<dbReference type="AlphaFoldDB" id="A0A0F9HQE4"/>
<proteinExistence type="inferred from homology"/>
<evidence type="ECO:0000259" key="4">
    <source>
        <dbReference type="PROSITE" id="PS50994"/>
    </source>
</evidence>
<comment type="caution">
    <text evidence="5">The sequence shown here is derived from an EMBL/GenBank/DDBJ whole genome shotgun (WGS) entry which is preliminary data.</text>
</comment>
<dbReference type="InterPro" id="IPR001387">
    <property type="entry name" value="Cro/C1-type_HTH"/>
</dbReference>
<evidence type="ECO:0000313" key="5">
    <source>
        <dbReference type="EMBL" id="KKM05447.1"/>
    </source>
</evidence>
<accession>A0A0F9HQE4</accession>
<evidence type="ECO:0000256" key="1">
    <source>
        <dbReference type="ARBA" id="ARBA00009277"/>
    </source>
</evidence>
<dbReference type="InterPro" id="IPR012337">
    <property type="entry name" value="RNaseH-like_sf"/>
</dbReference>
<sequence length="669" mass="72752">MANRLKMAIVTSILTLHKRGWSQRKIARELGVSRTTVRRYLAGNGPDPNCTTNPPPGSEVPSNCTTNPPPGSGSGPASSCRPFREVIEVKLAGGLSGVRIWQDLVAEHGFGGSYDSVKRYVRRLRGTRPLPFRRMECEPGQEAQIDFGTGPPIVPSEGRRRRTHVFRIVLSHSRKGYSENLFRQTTDEFLTALENALWYFGGVPKTLVVDNLKAAVKNPDWFDPELNPKVQSFCEHYGTVMLPTKPYTPRHKGKIERGIAYVQDNALKGRRFGTLAAANAHLLAWETGVADTRIHGTTRKQVGKVFEEIEAAALGPLPAGRFPSFREAQRSVHRDGHVEVAKAYYSVPPEYVGRRVWARWDGHLVRVFNQQMAVIAVHVQQEAGRTSTHNDHIHSRKFSKVERGAQWLLREAAMIGSDAARWGKAMLEFRGVSGLRVLVGLRALTGRYAAEEIDRACEVALSHEMYRLRPIRELLKRGVDTGREQSEFAFLAEHEIIRDMESYGDVVRRAMQEPLNEARQTSGQEGAARDDPRDVDGVVAKASAQWVGGNTGRSLAGGGREPAGPCGVPGADRPGRVAGATAAADRTADEAGGVPGCQESGGLRLLVQPVGAAEGHLRPGDLPIHSPGPGCASDRPAGDGQESSCPGAGAPGDQERLDGAVPIDLRPGA</sequence>
<dbReference type="SUPFAM" id="SSF53098">
    <property type="entry name" value="Ribonuclease H-like"/>
    <property type="match status" value="1"/>
</dbReference>
<dbReference type="GO" id="GO:0015074">
    <property type="term" value="P:DNA integration"/>
    <property type="evidence" value="ECO:0007669"/>
    <property type="project" value="InterPro"/>
</dbReference>
<dbReference type="NCBIfam" id="NF033546">
    <property type="entry name" value="transpos_IS21"/>
    <property type="match status" value="1"/>
</dbReference>
<dbReference type="Gene3D" id="3.30.420.10">
    <property type="entry name" value="Ribonuclease H-like superfamily/Ribonuclease H"/>
    <property type="match status" value="1"/>
</dbReference>
<feature type="region of interest" description="Disordered" evidence="2">
    <location>
        <begin position="614"/>
        <end position="669"/>
    </location>
</feature>